<dbReference type="EMBL" id="CM003612">
    <property type="protein sequence ID" value="KYP60240.1"/>
    <property type="molecule type" value="Genomic_DNA"/>
</dbReference>
<gene>
    <name evidence="1" type="ORF">KK1_015691</name>
</gene>
<protein>
    <submittedName>
        <fullName evidence="1">Retrovirus-related Pol polyprotein from transposon TNT 1-94</fullName>
    </submittedName>
</protein>
<accession>A0A151SZK4</accession>
<dbReference type="Proteomes" id="UP000075243">
    <property type="component" value="Chromosome 10"/>
</dbReference>
<evidence type="ECO:0000313" key="2">
    <source>
        <dbReference type="Proteomes" id="UP000075243"/>
    </source>
</evidence>
<organism evidence="1 2">
    <name type="scientific">Cajanus cajan</name>
    <name type="common">Pigeon pea</name>
    <name type="synonym">Cajanus indicus</name>
    <dbReference type="NCBI Taxonomy" id="3821"/>
    <lineage>
        <taxon>Eukaryota</taxon>
        <taxon>Viridiplantae</taxon>
        <taxon>Streptophyta</taxon>
        <taxon>Embryophyta</taxon>
        <taxon>Tracheophyta</taxon>
        <taxon>Spermatophyta</taxon>
        <taxon>Magnoliopsida</taxon>
        <taxon>eudicotyledons</taxon>
        <taxon>Gunneridae</taxon>
        <taxon>Pentapetalae</taxon>
        <taxon>rosids</taxon>
        <taxon>fabids</taxon>
        <taxon>Fabales</taxon>
        <taxon>Fabaceae</taxon>
        <taxon>Papilionoideae</taxon>
        <taxon>50 kb inversion clade</taxon>
        <taxon>NPAAA clade</taxon>
        <taxon>indigoferoid/millettioid clade</taxon>
        <taxon>Phaseoleae</taxon>
        <taxon>Cajanus</taxon>
    </lineage>
</organism>
<proteinExistence type="predicted"/>
<reference evidence="1 2" key="1">
    <citation type="journal article" date="2012" name="Nat. Biotechnol.">
        <title>Draft genome sequence of pigeonpea (Cajanus cajan), an orphan legume crop of resource-poor farmers.</title>
        <authorList>
            <person name="Varshney R.K."/>
            <person name="Chen W."/>
            <person name="Li Y."/>
            <person name="Bharti A.K."/>
            <person name="Saxena R.K."/>
            <person name="Schlueter J.A."/>
            <person name="Donoghue M.T."/>
            <person name="Azam S."/>
            <person name="Fan G."/>
            <person name="Whaley A.M."/>
            <person name="Farmer A.D."/>
            <person name="Sheridan J."/>
            <person name="Iwata A."/>
            <person name="Tuteja R."/>
            <person name="Penmetsa R.V."/>
            <person name="Wu W."/>
            <person name="Upadhyaya H.D."/>
            <person name="Yang S.P."/>
            <person name="Shah T."/>
            <person name="Saxena K.B."/>
            <person name="Michael T."/>
            <person name="McCombie W.R."/>
            <person name="Yang B."/>
            <person name="Zhang G."/>
            <person name="Yang H."/>
            <person name="Wang J."/>
            <person name="Spillane C."/>
            <person name="Cook D.R."/>
            <person name="May G.D."/>
            <person name="Xu X."/>
            <person name="Jackson S.A."/>
        </authorList>
    </citation>
    <scope>NUCLEOTIDE SEQUENCE [LARGE SCALE GENOMIC DNA]</scope>
    <source>
        <strain evidence="2">cv. Asha</strain>
    </source>
</reference>
<evidence type="ECO:0000313" key="1">
    <source>
        <dbReference type="EMBL" id="KYP60240.1"/>
    </source>
</evidence>
<dbReference type="Gramene" id="C.cajan_15250.t">
    <property type="protein sequence ID" value="C.cajan_15250.t.cds1"/>
    <property type="gene ID" value="C.cajan_15250"/>
</dbReference>
<sequence length="103" mass="12139">MGSTKYDIEKFICKNDFNLWRMKMKALLVHQGLKEALEGKKKLPTTMTDKKKEMLDKAYVALIWSLGDKVCREVLKEKIFVVVWLKLENLYMKKSLKHDSILC</sequence>
<keyword evidence="2" id="KW-1185">Reference proteome</keyword>
<dbReference type="AlphaFoldDB" id="A0A151SZK4"/>
<dbReference type="OMA" id="KEDTTAC"/>
<name>A0A151SZK4_CAJCA</name>